<comment type="caution">
    <text evidence="2">The sequence shown here is derived from an EMBL/GenBank/DDBJ whole genome shotgun (WGS) entry which is preliminary data.</text>
</comment>
<name>A0A8K1C4R0_PYTOL</name>
<proteinExistence type="predicted"/>
<dbReference type="EMBL" id="SPLM01000146">
    <property type="protein sequence ID" value="TMW56097.1"/>
    <property type="molecule type" value="Genomic_DNA"/>
</dbReference>
<dbReference type="Proteomes" id="UP000794436">
    <property type="component" value="Unassembled WGS sequence"/>
</dbReference>
<dbReference type="PROSITE" id="PS50032">
    <property type="entry name" value="KA1"/>
    <property type="match status" value="1"/>
</dbReference>
<reference evidence="2" key="1">
    <citation type="submission" date="2019-03" db="EMBL/GenBank/DDBJ databases">
        <title>Long read genome sequence of the mycoparasitic Pythium oligandrum ATCC 38472 isolated from sugarbeet rhizosphere.</title>
        <authorList>
            <person name="Gaulin E."/>
        </authorList>
    </citation>
    <scope>NUCLEOTIDE SEQUENCE</scope>
    <source>
        <strain evidence="2">ATCC 38472_TT</strain>
    </source>
</reference>
<evidence type="ECO:0000259" key="1">
    <source>
        <dbReference type="PROSITE" id="PS50032"/>
    </source>
</evidence>
<sequence>MERHDDDDVYMGEFAHGEFVIDESHDSEEEVTYRRAPDMGGAAFVASSFQALEDELFDTAFASKNTKPLNLSPSAVYEPLAPRSEMQGRRDLEPTGPVPEAYDVKFHQVNPMFESIGQPADIFRCLKTSLSNISKVDKFTCYPDWSIEVSALVDAEEVEFTIQLHQISISQGKERDLRRVDFNLLEGDDFQFLEIVDMIRTDCRQFDLELQELPDLSFDIFSSWGSRGEVYPGSLRVDVADMHALLNDLCNADLHLRVRYDLVKQLKDYCLCRENRETLISDVFRAKFYEEVLLSILRSPDDDIIRFGVFIIIEFMKDGKLWTIGVAPQDIIQKLEAINSEFPNRELKPSTNTMIASAVQMANEAQ</sequence>
<accession>A0A8K1C4R0</accession>
<dbReference type="OrthoDB" id="93511at2759"/>
<organism evidence="2 3">
    <name type="scientific">Pythium oligandrum</name>
    <name type="common">Mycoparasitic fungus</name>
    <dbReference type="NCBI Taxonomy" id="41045"/>
    <lineage>
        <taxon>Eukaryota</taxon>
        <taxon>Sar</taxon>
        <taxon>Stramenopiles</taxon>
        <taxon>Oomycota</taxon>
        <taxon>Peronosporomycetes</taxon>
        <taxon>Pythiales</taxon>
        <taxon>Pythiaceae</taxon>
        <taxon>Pythium</taxon>
    </lineage>
</organism>
<evidence type="ECO:0000313" key="2">
    <source>
        <dbReference type="EMBL" id="TMW56097.1"/>
    </source>
</evidence>
<gene>
    <name evidence="2" type="ORF">Poli38472_008745</name>
</gene>
<keyword evidence="3" id="KW-1185">Reference proteome</keyword>
<evidence type="ECO:0000313" key="3">
    <source>
        <dbReference type="Proteomes" id="UP000794436"/>
    </source>
</evidence>
<protein>
    <recommendedName>
        <fullName evidence="1">KA1 domain-containing protein</fullName>
    </recommendedName>
</protein>
<feature type="domain" description="KA1" evidence="1">
    <location>
        <begin position="151"/>
        <end position="205"/>
    </location>
</feature>
<dbReference type="AlphaFoldDB" id="A0A8K1C4R0"/>
<dbReference type="InterPro" id="IPR001772">
    <property type="entry name" value="KA1_dom"/>
</dbReference>